<keyword evidence="9" id="KW-0175">Coiled coil</keyword>
<keyword evidence="4 14" id="KW-0547">Nucleotide-binding</keyword>
<feature type="domain" description="Helicase C-terminal" evidence="16">
    <location>
        <begin position="256"/>
        <end position="419"/>
    </location>
</feature>
<dbReference type="InterPro" id="IPR056330">
    <property type="entry name" value="CTT_SPB4"/>
</dbReference>
<evidence type="ECO:0000256" key="6">
    <source>
        <dbReference type="ARBA" id="ARBA00022806"/>
    </source>
</evidence>
<evidence type="ECO:0000256" key="11">
    <source>
        <dbReference type="ARBA" id="ARBA00047984"/>
    </source>
</evidence>
<dbReference type="GO" id="GO:0005730">
    <property type="term" value="C:nucleolus"/>
    <property type="evidence" value="ECO:0007669"/>
    <property type="project" value="UniProtKB-SubCell"/>
</dbReference>
<dbReference type="InterPro" id="IPR000629">
    <property type="entry name" value="RNA-helicase_DEAD-box_CS"/>
</dbReference>
<evidence type="ECO:0000256" key="9">
    <source>
        <dbReference type="ARBA" id="ARBA00023054"/>
    </source>
</evidence>
<dbReference type="InterPro" id="IPR011545">
    <property type="entry name" value="DEAD/DEAH_box_helicase_dom"/>
</dbReference>
<evidence type="ECO:0000256" key="1">
    <source>
        <dbReference type="ARBA" id="ARBA00004604"/>
    </source>
</evidence>
<dbReference type="OrthoDB" id="7396459at2759"/>
<dbReference type="Pfam" id="PF00023">
    <property type="entry name" value="Ank"/>
    <property type="match status" value="1"/>
</dbReference>
<gene>
    <name evidence="18" type="ORF">RCL2_000010100</name>
</gene>
<evidence type="ECO:0000256" key="12">
    <source>
        <dbReference type="PROSITE-ProRule" id="PRU00023"/>
    </source>
</evidence>
<organism evidence="18 19">
    <name type="scientific">Rhizophagus clarus</name>
    <dbReference type="NCBI Taxonomy" id="94130"/>
    <lineage>
        <taxon>Eukaryota</taxon>
        <taxon>Fungi</taxon>
        <taxon>Fungi incertae sedis</taxon>
        <taxon>Mucoromycota</taxon>
        <taxon>Glomeromycotina</taxon>
        <taxon>Glomeromycetes</taxon>
        <taxon>Glomerales</taxon>
        <taxon>Glomeraceae</taxon>
        <taxon>Rhizophagus</taxon>
    </lineage>
</organism>
<dbReference type="EC" id="3.6.4.13" evidence="14"/>
<keyword evidence="12" id="KW-0040">ANK repeat</keyword>
<evidence type="ECO:0000256" key="4">
    <source>
        <dbReference type="ARBA" id="ARBA00022741"/>
    </source>
</evidence>
<dbReference type="GO" id="GO:0016787">
    <property type="term" value="F:hydrolase activity"/>
    <property type="evidence" value="ECO:0007669"/>
    <property type="project" value="UniProtKB-KW"/>
</dbReference>
<keyword evidence="5 14" id="KW-0378">Hydrolase</keyword>
<keyword evidence="2" id="KW-0690">Ribosome biogenesis</keyword>
<dbReference type="GO" id="GO:0003724">
    <property type="term" value="F:RNA helicase activity"/>
    <property type="evidence" value="ECO:0007669"/>
    <property type="project" value="UniProtKB-EC"/>
</dbReference>
<evidence type="ECO:0000256" key="14">
    <source>
        <dbReference type="RuleBase" id="RU365068"/>
    </source>
</evidence>
<sequence>MSTTFAKAGTWDSLEPKLSPFVLETLATLGFSEMTPVQASAIPLFMKNKDVVVEAVTGSGKTLAFVIPIIEKLTSRKKRLAKNEIGALVITPTRELAQQISSVFSIFLKDPSLPKHALIIGGTTTLHDDIAEFKELGPDILIGTPGRLQDLLIGKGSTKSVVNTKELEILVLDEADRLLDMGFSQTLDNIITHLPKQRRTGLFSATMTDSISEVIRVGLRNQVKVVVKVEDIISKDEQRTPATLDIGCIVCEPHQKLAQLIRIINREKTARKYIVYYATCACVDYFYKILTKLPQLKGISIHSLHGKMDTKRRTATYQSFINLPTTSKALLLCTDVAARGLDMPDVDSIIQMDPPQDPKVFSHRCGRTARAGKKGKAILLLVKGREEVYIDFLKIRKIPVRLLSYILPDNSETQDTVDEGNGNLLKQVQDIVLADRDLHDKGTKAFVSYVRFYTKHDASYIFRLKDLDLGKVAKGYGLLRLPKMPELKDYKTNNFEEFTVDMDEYKYADKSREKKRRQKLSEKNLKYAMQSDKIYKRRQHPKGSWSAKKLAKQRKVERKFKKTRKKEFLKKRNADDMMSSNVIDVVGDEWEELQKEERLAKKLKKEDPRLRLRRAAREGNLDLIKRLLAKTNMQNPDPENGWTTLMYATSCRHDYVVEYLLQQGHEDLELSRDFENNTILMIAAKFNSLEILKIYATLFPNSVNMVNKQGQTALIFASKLGNLDAIKLLLEFDAGINQTDFDGNTALHYAAAWNQFQVVTMLIEHGCQFASKNLSGWTALDYSYSMDMKAHLQECARTYHEETKNSRKRNLKITVDSIISLDSIPVTTRSATFPLAKTNIELTLENNNQGNYSCSNGSLSPNDLNLIKRKESLPW</sequence>
<evidence type="ECO:0000256" key="10">
    <source>
        <dbReference type="ARBA" id="ARBA00038002"/>
    </source>
</evidence>
<evidence type="ECO:0000256" key="13">
    <source>
        <dbReference type="PROSITE-ProRule" id="PRU00552"/>
    </source>
</evidence>
<dbReference type="Pfam" id="PF13959">
    <property type="entry name" value="CTE_SPB4"/>
    <property type="match status" value="1"/>
</dbReference>
<dbReference type="GO" id="GO:0006364">
    <property type="term" value="P:rRNA processing"/>
    <property type="evidence" value="ECO:0007669"/>
    <property type="project" value="UniProtKB-KW"/>
</dbReference>
<dbReference type="SMART" id="SM00490">
    <property type="entry name" value="HELICc"/>
    <property type="match status" value="1"/>
</dbReference>
<dbReference type="CDD" id="cd17960">
    <property type="entry name" value="DEADc_DDX55"/>
    <property type="match status" value="1"/>
</dbReference>
<comment type="domain">
    <text evidence="14">The Q motif is unique to and characteristic of the DEAD box family of RNA helicases and controls ATP binding and hydrolysis.</text>
</comment>
<feature type="short sequence motif" description="Q motif" evidence="13">
    <location>
        <begin position="11"/>
        <end position="39"/>
    </location>
</feature>
<dbReference type="Pfam" id="PF00270">
    <property type="entry name" value="DEAD"/>
    <property type="match status" value="1"/>
</dbReference>
<evidence type="ECO:0000259" key="16">
    <source>
        <dbReference type="PROSITE" id="PS51194"/>
    </source>
</evidence>
<comment type="caution">
    <text evidence="18">The sequence shown here is derived from an EMBL/GenBank/DDBJ whole genome shotgun (WGS) entry which is preliminary data.</text>
</comment>
<dbReference type="Pfam" id="PF12796">
    <property type="entry name" value="Ank_2"/>
    <property type="match status" value="1"/>
</dbReference>
<dbReference type="InterPro" id="IPR036770">
    <property type="entry name" value="Ankyrin_rpt-contain_sf"/>
</dbReference>
<dbReference type="Gene3D" id="1.25.40.20">
    <property type="entry name" value="Ankyrin repeat-containing domain"/>
    <property type="match status" value="2"/>
</dbReference>
<dbReference type="InterPro" id="IPR002110">
    <property type="entry name" value="Ankyrin_rpt"/>
</dbReference>
<keyword evidence="7 14" id="KW-0067">ATP-binding</keyword>
<dbReference type="FunFam" id="3.40.50.300:FF:000877">
    <property type="entry name" value="RNA helicase"/>
    <property type="match status" value="1"/>
</dbReference>
<dbReference type="PROSITE" id="PS50297">
    <property type="entry name" value="ANK_REP_REGION"/>
    <property type="match status" value="2"/>
</dbReference>
<dbReference type="AlphaFoldDB" id="A0A8H3KR48"/>
<evidence type="ECO:0000259" key="15">
    <source>
        <dbReference type="PROSITE" id="PS51192"/>
    </source>
</evidence>
<dbReference type="PROSITE" id="PS51192">
    <property type="entry name" value="HELICASE_ATP_BIND_1"/>
    <property type="match status" value="1"/>
</dbReference>
<evidence type="ECO:0000313" key="19">
    <source>
        <dbReference type="Proteomes" id="UP000615446"/>
    </source>
</evidence>
<evidence type="ECO:0000256" key="5">
    <source>
        <dbReference type="ARBA" id="ARBA00022801"/>
    </source>
</evidence>
<dbReference type="CDD" id="cd18787">
    <property type="entry name" value="SF2_C_DEAD"/>
    <property type="match status" value="1"/>
</dbReference>
<evidence type="ECO:0000259" key="17">
    <source>
        <dbReference type="PROSITE" id="PS51195"/>
    </source>
</evidence>
<feature type="repeat" description="ANK" evidence="12">
    <location>
        <begin position="709"/>
        <end position="741"/>
    </location>
</feature>
<evidence type="ECO:0000256" key="3">
    <source>
        <dbReference type="ARBA" id="ARBA00022552"/>
    </source>
</evidence>
<evidence type="ECO:0000256" key="2">
    <source>
        <dbReference type="ARBA" id="ARBA00022517"/>
    </source>
</evidence>
<dbReference type="PANTHER" id="PTHR24031">
    <property type="entry name" value="RNA HELICASE"/>
    <property type="match status" value="1"/>
</dbReference>
<dbReference type="PROSITE" id="PS51194">
    <property type="entry name" value="HELICASE_CTER"/>
    <property type="match status" value="1"/>
</dbReference>
<dbReference type="PROSITE" id="PS51195">
    <property type="entry name" value="Q_MOTIF"/>
    <property type="match status" value="1"/>
</dbReference>
<comment type="catalytic activity">
    <reaction evidence="11 14">
        <text>ATP + H2O = ADP + phosphate + H(+)</text>
        <dbReference type="Rhea" id="RHEA:13065"/>
        <dbReference type="ChEBI" id="CHEBI:15377"/>
        <dbReference type="ChEBI" id="CHEBI:15378"/>
        <dbReference type="ChEBI" id="CHEBI:30616"/>
        <dbReference type="ChEBI" id="CHEBI:43474"/>
        <dbReference type="ChEBI" id="CHEBI:456216"/>
        <dbReference type="EC" id="3.6.4.13"/>
    </reaction>
</comment>
<dbReference type="GO" id="GO:0005524">
    <property type="term" value="F:ATP binding"/>
    <property type="evidence" value="ECO:0007669"/>
    <property type="project" value="UniProtKB-UniRule"/>
</dbReference>
<dbReference type="Pfam" id="PF23681">
    <property type="entry name" value="CTT_SPB4"/>
    <property type="match status" value="1"/>
</dbReference>
<reference evidence="18" key="1">
    <citation type="submission" date="2019-10" db="EMBL/GenBank/DDBJ databases">
        <title>Conservation and host-specific expression of non-tandemly repeated heterogenous ribosome RNA gene in arbuscular mycorrhizal fungi.</title>
        <authorList>
            <person name="Maeda T."/>
            <person name="Kobayashi Y."/>
            <person name="Nakagawa T."/>
            <person name="Ezawa T."/>
            <person name="Yamaguchi K."/>
            <person name="Bino T."/>
            <person name="Nishimoto Y."/>
            <person name="Shigenobu S."/>
            <person name="Kawaguchi M."/>
        </authorList>
    </citation>
    <scope>NUCLEOTIDE SEQUENCE</scope>
    <source>
        <strain evidence="18">HR1</strain>
    </source>
</reference>
<feature type="repeat" description="ANK" evidence="12">
    <location>
        <begin position="742"/>
        <end position="774"/>
    </location>
</feature>
<comment type="subcellular location">
    <subcellularLocation>
        <location evidence="1">Nucleus</location>
        <location evidence="1">Nucleolus</location>
    </subcellularLocation>
</comment>
<keyword evidence="3" id="KW-0698">rRNA processing</keyword>
<comment type="similarity">
    <text evidence="10">Belongs to the DEAD box helicase family. DDX55/SPB4 subfamily.</text>
</comment>
<protein>
    <recommendedName>
        <fullName evidence="14">ATP-dependent RNA helicase</fullName>
        <ecNumber evidence="14">3.6.4.13</ecNumber>
    </recommendedName>
</protein>
<dbReference type="InterPro" id="IPR025313">
    <property type="entry name" value="SPB4-like_CTE"/>
</dbReference>
<dbReference type="EMBL" id="BLAL01000002">
    <property type="protein sequence ID" value="GES72535.1"/>
    <property type="molecule type" value="Genomic_DNA"/>
</dbReference>
<dbReference type="Pfam" id="PF00271">
    <property type="entry name" value="Helicase_C"/>
    <property type="match status" value="1"/>
</dbReference>
<feature type="domain" description="Helicase ATP-binding" evidence="15">
    <location>
        <begin position="42"/>
        <end position="225"/>
    </location>
</feature>
<dbReference type="SUPFAM" id="SSF52540">
    <property type="entry name" value="P-loop containing nucleoside triphosphate hydrolases"/>
    <property type="match status" value="2"/>
</dbReference>
<evidence type="ECO:0000313" key="18">
    <source>
        <dbReference type="EMBL" id="GES72535.1"/>
    </source>
</evidence>
<dbReference type="SUPFAM" id="SSF48403">
    <property type="entry name" value="Ankyrin repeat"/>
    <property type="match status" value="1"/>
</dbReference>
<dbReference type="Gene3D" id="3.40.50.300">
    <property type="entry name" value="P-loop containing nucleotide triphosphate hydrolases"/>
    <property type="match status" value="2"/>
</dbReference>
<dbReference type="PROSITE" id="PS00039">
    <property type="entry name" value="DEAD_ATP_HELICASE"/>
    <property type="match status" value="1"/>
</dbReference>
<dbReference type="InterPro" id="IPR001650">
    <property type="entry name" value="Helicase_C-like"/>
</dbReference>
<proteinExistence type="inferred from homology"/>
<dbReference type="SMART" id="SM00248">
    <property type="entry name" value="ANK"/>
    <property type="match status" value="4"/>
</dbReference>
<dbReference type="SMART" id="SM01178">
    <property type="entry name" value="DUF4217"/>
    <property type="match status" value="1"/>
</dbReference>
<name>A0A8H3KR48_9GLOM</name>
<comment type="function">
    <text evidence="14">RNA helicase.</text>
</comment>
<keyword evidence="6 14" id="KW-0347">Helicase</keyword>
<keyword evidence="8 14" id="KW-0694">RNA-binding</keyword>
<dbReference type="SMART" id="SM00487">
    <property type="entry name" value="DEXDc"/>
    <property type="match status" value="1"/>
</dbReference>
<dbReference type="InterPro" id="IPR027417">
    <property type="entry name" value="P-loop_NTPase"/>
</dbReference>
<dbReference type="InterPro" id="IPR014001">
    <property type="entry name" value="Helicase_ATP-bd"/>
</dbReference>
<accession>A0A8H3KR48</accession>
<feature type="domain" description="DEAD-box RNA helicase Q" evidence="17">
    <location>
        <begin position="11"/>
        <end position="39"/>
    </location>
</feature>
<evidence type="ECO:0000256" key="8">
    <source>
        <dbReference type="ARBA" id="ARBA00022884"/>
    </source>
</evidence>
<dbReference type="PROSITE" id="PS50088">
    <property type="entry name" value="ANK_REPEAT"/>
    <property type="match status" value="2"/>
</dbReference>
<dbReference type="Proteomes" id="UP000615446">
    <property type="component" value="Unassembled WGS sequence"/>
</dbReference>
<dbReference type="InterPro" id="IPR014014">
    <property type="entry name" value="RNA_helicase_DEAD_Q_motif"/>
</dbReference>
<dbReference type="GO" id="GO:0003723">
    <property type="term" value="F:RNA binding"/>
    <property type="evidence" value="ECO:0007669"/>
    <property type="project" value="UniProtKB-UniRule"/>
</dbReference>
<evidence type="ECO:0000256" key="7">
    <source>
        <dbReference type="ARBA" id="ARBA00022840"/>
    </source>
</evidence>